<evidence type="ECO:0008006" key="4">
    <source>
        <dbReference type="Google" id="ProtNLM"/>
    </source>
</evidence>
<evidence type="ECO:0000313" key="3">
    <source>
        <dbReference type="Proteomes" id="UP000515512"/>
    </source>
</evidence>
<proteinExistence type="predicted"/>
<name>A0A7D6V505_9NOCA</name>
<keyword evidence="1" id="KW-0732">Signal</keyword>
<reference evidence="2 3" key="1">
    <citation type="submission" date="2020-07" db="EMBL/GenBank/DDBJ databases">
        <authorList>
            <person name="Zhuang K."/>
            <person name="Ran Y."/>
        </authorList>
    </citation>
    <scope>NUCLEOTIDE SEQUENCE [LARGE SCALE GENOMIC DNA]</scope>
    <source>
        <strain evidence="2 3">WCH-YHL-001</strain>
    </source>
</reference>
<dbReference type="AlphaFoldDB" id="A0A7D6V505"/>
<dbReference type="PROSITE" id="PS51257">
    <property type="entry name" value="PROKAR_LIPOPROTEIN"/>
    <property type="match status" value="1"/>
</dbReference>
<protein>
    <recommendedName>
        <fullName evidence="4">Lipoprotein</fullName>
    </recommendedName>
</protein>
<sequence length="142" mass="14622">MTVRNRTAKNTARALLAAGLIAAAAACNTSTETTVPGTTPTDGGGILTSPGAPTISAGAAAQLCDMMRPEITTWRDQGVALGKVAFNGTVQNWAARNNGINAAILRDKEVVDQVTTIQCPDVRQEALQALQIDSLADALAGF</sequence>
<organism evidence="2 3">
    <name type="scientific">Nocardia huaxiensis</name>
    <dbReference type="NCBI Taxonomy" id="2755382"/>
    <lineage>
        <taxon>Bacteria</taxon>
        <taxon>Bacillati</taxon>
        <taxon>Actinomycetota</taxon>
        <taxon>Actinomycetes</taxon>
        <taxon>Mycobacteriales</taxon>
        <taxon>Nocardiaceae</taxon>
        <taxon>Nocardia</taxon>
    </lineage>
</organism>
<feature type="chain" id="PRO_5027989712" description="Lipoprotein" evidence="1">
    <location>
        <begin position="26"/>
        <end position="142"/>
    </location>
</feature>
<keyword evidence="3" id="KW-1185">Reference proteome</keyword>
<dbReference type="Proteomes" id="UP000515512">
    <property type="component" value="Chromosome"/>
</dbReference>
<gene>
    <name evidence="2" type="ORF">H0264_19510</name>
</gene>
<evidence type="ECO:0000313" key="2">
    <source>
        <dbReference type="EMBL" id="QLY27661.1"/>
    </source>
</evidence>
<dbReference type="KEGG" id="nhu:H0264_19510"/>
<feature type="signal peptide" evidence="1">
    <location>
        <begin position="1"/>
        <end position="25"/>
    </location>
</feature>
<evidence type="ECO:0000256" key="1">
    <source>
        <dbReference type="SAM" id="SignalP"/>
    </source>
</evidence>
<dbReference type="RefSeq" id="WP_181578869.1">
    <property type="nucleotide sequence ID" value="NZ_CP059399.1"/>
</dbReference>
<accession>A0A7D6V505</accession>
<dbReference type="EMBL" id="CP059399">
    <property type="protein sequence ID" value="QLY27661.1"/>
    <property type="molecule type" value="Genomic_DNA"/>
</dbReference>